<dbReference type="InterPro" id="IPR050121">
    <property type="entry name" value="Cytochrome_P450_monoxygenase"/>
</dbReference>
<dbReference type="SUPFAM" id="SSF48264">
    <property type="entry name" value="Cytochrome P450"/>
    <property type="match status" value="1"/>
</dbReference>
<dbReference type="InterPro" id="IPR001128">
    <property type="entry name" value="Cyt_P450"/>
</dbReference>
<gene>
    <name evidence="2" type="ORF">H2201_003704</name>
</gene>
<reference evidence="2" key="1">
    <citation type="submission" date="2022-10" db="EMBL/GenBank/DDBJ databases">
        <title>Culturing micro-colonial fungi from biological soil crusts in the Mojave desert and describing Neophaeococcomyces mojavensis, and introducing the new genera and species Taxawa tesnikishii.</title>
        <authorList>
            <person name="Kurbessoian T."/>
            <person name="Stajich J.E."/>
        </authorList>
    </citation>
    <scope>NUCLEOTIDE SEQUENCE</scope>
    <source>
        <strain evidence="2">TK_1</strain>
    </source>
</reference>
<proteinExistence type="inferred from homology"/>
<comment type="caution">
    <text evidence="2">The sequence shown here is derived from an EMBL/GenBank/DDBJ whole genome shotgun (WGS) entry which is preliminary data.</text>
</comment>
<dbReference type="InterPro" id="IPR002401">
    <property type="entry name" value="Cyt_P450_E_grp-I"/>
</dbReference>
<dbReference type="Pfam" id="PF00067">
    <property type="entry name" value="p450"/>
    <property type="match status" value="1"/>
</dbReference>
<dbReference type="PRINTS" id="PR00463">
    <property type="entry name" value="EP450I"/>
</dbReference>
<name>A0ABQ9NV38_9PEZI</name>
<evidence type="ECO:0008006" key="4">
    <source>
        <dbReference type="Google" id="ProtNLM"/>
    </source>
</evidence>
<accession>A0ABQ9NV38</accession>
<dbReference type="PRINTS" id="PR00385">
    <property type="entry name" value="P450"/>
</dbReference>
<organism evidence="2 3">
    <name type="scientific">Coniosporium apollinis</name>
    <dbReference type="NCBI Taxonomy" id="61459"/>
    <lineage>
        <taxon>Eukaryota</taxon>
        <taxon>Fungi</taxon>
        <taxon>Dikarya</taxon>
        <taxon>Ascomycota</taxon>
        <taxon>Pezizomycotina</taxon>
        <taxon>Dothideomycetes</taxon>
        <taxon>Dothideomycetes incertae sedis</taxon>
        <taxon>Coniosporium</taxon>
    </lineage>
</organism>
<dbReference type="PANTHER" id="PTHR24305">
    <property type="entry name" value="CYTOCHROME P450"/>
    <property type="match status" value="1"/>
</dbReference>
<dbReference type="Proteomes" id="UP001172684">
    <property type="component" value="Unassembled WGS sequence"/>
</dbReference>
<dbReference type="InterPro" id="IPR036396">
    <property type="entry name" value="Cyt_P450_sf"/>
</dbReference>
<keyword evidence="3" id="KW-1185">Reference proteome</keyword>
<dbReference type="PANTHER" id="PTHR24305:SF166">
    <property type="entry name" value="CYTOCHROME P450 12A4, MITOCHONDRIAL-RELATED"/>
    <property type="match status" value="1"/>
</dbReference>
<evidence type="ECO:0000313" key="2">
    <source>
        <dbReference type="EMBL" id="KAJ9666270.1"/>
    </source>
</evidence>
<dbReference type="CDD" id="cd11069">
    <property type="entry name" value="CYP_FUM15-like"/>
    <property type="match status" value="1"/>
</dbReference>
<dbReference type="Gene3D" id="1.10.630.10">
    <property type="entry name" value="Cytochrome P450"/>
    <property type="match status" value="1"/>
</dbReference>
<dbReference type="EMBL" id="JAPDRL010000021">
    <property type="protein sequence ID" value="KAJ9666270.1"/>
    <property type="molecule type" value="Genomic_DNA"/>
</dbReference>
<evidence type="ECO:0000256" key="1">
    <source>
        <dbReference type="ARBA" id="ARBA00010617"/>
    </source>
</evidence>
<evidence type="ECO:0000313" key="3">
    <source>
        <dbReference type="Proteomes" id="UP001172684"/>
    </source>
</evidence>
<sequence>MPKGGHPIVAHGFEIFDQPPGRSIQEAVAEVPNDGLINCRGWFYNDQLLVTDPKTIAEVLVHKCYDFEKPAKARNFLARVLGEGLVLVEGDEHRFQRKHIMPAFSFRHIKDLYPLFWSKALEFNEVVAAAMHEDAEKAGGEQAPGSSGIIEMKHYANKVTMDIIGVAGLGRNINSLHNPDDELMKNFEEITEPTFEQVIYFAAYITFPTWLVENLPLRIARRQKITAANVRNIGRDFVKEKKGLIKSQSDNHKDILSVLIKSNDFSDDQLVDQALTFLAAGHETTSSALTWTSYLLATHPSIQSGLRAELRAAIPSLTSPPADLAATLESLPLLNAVCNEVLRLYPTVPVTMRNTVRTTLLGGVTVPAGTRIAIAPWAINRSPHLWGPDACVFRPDRWIDKATGQANNHGGAASNYSNMTFLHGPRSCIGQSFAKAELRALVAAFVSAFEIEMEDPSYVPMPAGVVTVKPRDGLRLRLTGLDGW</sequence>
<comment type="similarity">
    <text evidence="1">Belongs to the cytochrome P450 family.</text>
</comment>
<protein>
    <recommendedName>
        <fullName evidence="4">Cytochrome P450</fullName>
    </recommendedName>
</protein>